<keyword evidence="1" id="KW-0812">Transmembrane</keyword>
<organism evidence="3 4">
    <name type="scientific">Camellia sinensis</name>
    <name type="common">Tea plant</name>
    <name type="synonym">Thea sinensis</name>
    <dbReference type="NCBI Taxonomy" id="4442"/>
    <lineage>
        <taxon>Eukaryota</taxon>
        <taxon>Viridiplantae</taxon>
        <taxon>Streptophyta</taxon>
        <taxon>Embryophyta</taxon>
        <taxon>Tracheophyta</taxon>
        <taxon>Spermatophyta</taxon>
        <taxon>Magnoliopsida</taxon>
        <taxon>eudicotyledons</taxon>
        <taxon>Gunneridae</taxon>
        <taxon>Pentapetalae</taxon>
        <taxon>asterids</taxon>
        <taxon>Ericales</taxon>
        <taxon>Theaceae</taxon>
        <taxon>Camellia</taxon>
    </lineage>
</organism>
<evidence type="ECO:0000256" key="1">
    <source>
        <dbReference type="SAM" id="Phobius"/>
    </source>
</evidence>
<dbReference type="Proteomes" id="UP000593564">
    <property type="component" value="Unassembled WGS sequence"/>
</dbReference>
<dbReference type="SUPFAM" id="SSF56112">
    <property type="entry name" value="Protein kinase-like (PK-like)"/>
    <property type="match status" value="1"/>
</dbReference>
<name>A0A7J7G4A9_CAMSI</name>
<reference evidence="3 4" key="2">
    <citation type="submission" date="2020-07" db="EMBL/GenBank/DDBJ databases">
        <title>Genome assembly of wild tea tree DASZ reveals pedigree and selection history of tea varieties.</title>
        <authorList>
            <person name="Zhang W."/>
        </authorList>
    </citation>
    <scope>NUCLEOTIDE SEQUENCE [LARGE SCALE GENOMIC DNA]</scope>
    <source>
        <strain evidence="4">cv. G240</strain>
        <tissue evidence="3">Leaf</tissue>
    </source>
</reference>
<proteinExistence type="predicted"/>
<gene>
    <name evidence="3" type="ORF">HYC85_026688</name>
</gene>
<dbReference type="AlphaFoldDB" id="A0A7J7G4A9"/>
<evidence type="ECO:0000313" key="3">
    <source>
        <dbReference type="EMBL" id="KAF5935559.1"/>
    </source>
</evidence>
<dbReference type="Gene3D" id="3.30.200.20">
    <property type="entry name" value="Phosphorylase Kinase, domain 1"/>
    <property type="match status" value="1"/>
</dbReference>
<protein>
    <recommendedName>
        <fullName evidence="2">Protein kinase domain-containing protein</fullName>
    </recommendedName>
</protein>
<evidence type="ECO:0000259" key="2">
    <source>
        <dbReference type="PROSITE" id="PS50011"/>
    </source>
</evidence>
<accession>A0A7J7G4A9</accession>
<comment type="caution">
    <text evidence="3">The sequence shown here is derived from an EMBL/GenBank/DDBJ whole genome shotgun (WGS) entry which is preliminary data.</text>
</comment>
<keyword evidence="1" id="KW-0472">Membrane</keyword>
<dbReference type="EMBL" id="JACBKZ010000013">
    <property type="protein sequence ID" value="KAF5935559.1"/>
    <property type="molecule type" value="Genomic_DNA"/>
</dbReference>
<sequence length="132" mass="14742">MPIALLLILNLCRFVSIIVGWLVKLHALATIFRIDEGFAKATCNFTTLIGQGAFGLVYKDQMLTSETIVVKMLATDSKQEAKEFQTELAEAAKAQFSHDYSDHLALMRVGKKLKETSLDMNTAGRIFFLLNQ</sequence>
<dbReference type="GO" id="GO:0004672">
    <property type="term" value="F:protein kinase activity"/>
    <property type="evidence" value="ECO:0007669"/>
    <property type="project" value="InterPro"/>
</dbReference>
<evidence type="ECO:0000313" key="4">
    <source>
        <dbReference type="Proteomes" id="UP000593564"/>
    </source>
</evidence>
<dbReference type="GO" id="GO:0005524">
    <property type="term" value="F:ATP binding"/>
    <property type="evidence" value="ECO:0007669"/>
    <property type="project" value="InterPro"/>
</dbReference>
<keyword evidence="4" id="KW-1185">Reference proteome</keyword>
<dbReference type="InterPro" id="IPR011009">
    <property type="entry name" value="Kinase-like_dom_sf"/>
</dbReference>
<dbReference type="PROSITE" id="PS50011">
    <property type="entry name" value="PROTEIN_KINASE_DOM"/>
    <property type="match status" value="1"/>
</dbReference>
<dbReference type="InterPro" id="IPR000719">
    <property type="entry name" value="Prot_kinase_dom"/>
</dbReference>
<feature type="domain" description="Protein kinase" evidence="2">
    <location>
        <begin position="43"/>
        <end position="132"/>
    </location>
</feature>
<reference evidence="4" key="1">
    <citation type="journal article" date="2020" name="Nat. Commun.">
        <title>Genome assembly of wild tea tree DASZ reveals pedigree and selection history of tea varieties.</title>
        <authorList>
            <person name="Zhang W."/>
            <person name="Zhang Y."/>
            <person name="Qiu H."/>
            <person name="Guo Y."/>
            <person name="Wan H."/>
            <person name="Zhang X."/>
            <person name="Scossa F."/>
            <person name="Alseekh S."/>
            <person name="Zhang Q."/>
            <person name="Wang P."/>
            <person name="Xu L."/>
            <person name="Schmidt M.H."/>
            <person name="Jia X."/>
            <person name="Li D."/>
            <person name="Zhu A."/>
            <person name="Guo F."/>
            <person name="Chen W."/>
            <person name="Ni D."/>
            <person name="Usadel B."/>
            <person name="Fernie A.R."/>
            <person name="Wen W."/>
        </authorList>
    </citation>
    <scope>NUCLEOTIDE SEQUENCE [LARGE SCALE GENOMIC DNA]</scope>
    <source>
        <strain evidence="4">cv. G240</strain>
    </source>
</reference>
<feature type="transmembrane region" description="Helical" evidence="1">
    <location>
        <begin position="6"/>
        <end position="23"/>
    </location>
</feature>
<keyword evidence="1" id="KW-1133">Transmembrane helix</keyword>